<organism evidence="2 3">
    <name type="scientific">Massilia timonae</name>
    <dbReference type="NCBI Taxonomy" id="47229"/>
    <lineage>
        <taxon>Bacteria</taxon>
        <taxon>Pseudomonadati</taxon>
        <taxon>Pseudomonadota</taxon>
        <taxon>Betaproteobacteria</taxon>
        <taxon>Burkholderiales</taxon>
        <taxon>Oxalobacteraceae</taxon>
        <taxon>Telluria group</taxon>
        <taxon>Massilia</taxon>
    </lineage>
</organism>
<keyword evidence="1" id="KW-0812">Transmembrane</keyword>
<evidence type="ECO:0000313" key="3">
    <source>
        <dbReference type="Proteomes" id="UP000180246"/>
    </source>
</evidence>
<comment type="caution">
    <text evidence="2">The sequence shown here is derived from an EMBL/GenBank/DDBJ whole genome shotgun (WGS) entry which is preliminary data.</text>
</comment>
<proteinExistence type="predicted"/>
<accession>A0A1S2NF38</accession>
<gene>
    <name evidence="2" type="ORF">LO55_5113</name>
</gene>
<keyword evidence="1" id="KW-1133">Transmembrane helix</keyword>
<evidence type="ECO:0000313" key="2">
    <source>
        <dbReference type="EMBL" id="OIJ43706.1"/>
    </source>
</evidence>
<dbReference type="Proteomes" id="UP000180246">
    <property type="component" value="Unassembled WGS sequence"/>
</dbReference>
<sequence>MKRTRIDFAPPSLRRTLFRTPPTLAYTLPGVLALCIPALFMTQRYFEQQEEVRDLQAALAARSAPAPVAALPAAPIAVSPTQAGAVNAAILQLNLPWRDLAAALGEATPNTIALLALEPDAKRRTVRISAEARSSDEMLAYITRLQAEEWFSSVVLLRHEVMEQDPNRPLRFQVSVQWESA</sequence>
<dbReference type="RefSeq" id="WP_071363578.1">
    <property type="nucleotide sequence ID" value="NZ_JRYB01000001.1"/>
</dbReference>
<evidence type="ECO:0000256" key="1">
    <source>
        <dbReference type="SAM" id="Phobius"/>
    </source>
</evidence>
<dbReference type="InterPro" id="IPR007813">
    <property type="entry name" value="PilN"/>
</dbReference>
<dbReference type="EMBL" id="JRYB01000001">
    <property type="protein sequence ID" value="OIJ43706.1"/>
    <property type="molecule type" value="Genomic_DNA"/>
</dbReference>
<keyword evidence="1" id="KW-0472">Membrane</keyword>
<dbReference type="Pfam" id="PF05137">
    <property type="entry name" value="PilN"/>
    <property type="match status" value="1"/>
</dbReference>
<name>A0A1S2NF38_9BURK</name>
<protein>
    <submittedName>
        <fullName evidence="2">Fimbrial assembly family protein</fullName>
    </submittedName>
</protein>
<reference evidence="2 3" key="1">
    <citation type="submission" date="2014-10" db="EMBL/GenBank/DDBJ databases">
        <authorList>
            <person name="Seo M.-J."/>
            <person name="Seok Y.J."/>
            <person name="Cha I.-T."/>
        </authorList>
    </citation>
    <scope>NUCLEOTIDE SEQUENCE [LARGE SCALE GENOMIC DNA]</scope>
    <source>
        <strain evidence="2 3">NEU</strain>
    </source>
</reference>
<dbReference type="AlphaFoldDB" id="A0A1S2NF38"/>
<feature type="transmembrane region" description="Helical" evidence="1">
    <location>
        <begin position="21"/>
        <end position="40"/>
    </location>
</feature>